<evidence type="ECO:0000256" key="10">
    <source>
        <dbReference type="ARBA" id="ARBA00022840"/>
    </source>
</evidence>
<evidence type="ECO:0000256" key="14">
    <source>
        <dbReference type="ARBA" id="ARBA00035305"/>
    </source>
</evidence>
<dbReference type="SMART" id="SM00387">
    <property type="entry name" value="HATPase_c"/>
    <property type="match status" value="1"/>
</dbReference>
<dbReference type="SUPFAM" id="SSF158472">
    <property type="entry name" value="HAMP domain-like"/>
    <property type="match status" value="1"/>
</dbReference>
<dbReference type="InterPro" id="IPR047669">
    <property type="entry name" value="MtrAB_MtrB"/>
</dbReference>
<evidence type="ECO:0000256" key="4">
    <source>
        <dbReference type="ARBA" id="ARBA00022475"/>
    </source>
</evidence>
<feature type="transmembrane region" description="Helical" evidence="16">
    <location>
        <begin position="33"/>
        <end position="53"/>
    </location>
</feature>
<evidence type="ECO:0000256" key="1">
    <source>
        <dbReference type="ARBA" id="ARBA00000085"/>
    </source>
</evidence>
<dbReference type="PRINTS" id="PR00344">
    <property type="entry name" value="BCTRLSENSOR"/>
</dbReference>
<keyword evidence="9" id="KW-0418">Kinase</keyword>
<evidence type="ECO:0000256" key="5">
    <source>
        <dbReference type="ARBA" id="ARBA00022553"/>
    </source>
</evidence>
<dbReference type="CDD" id="cd00082">
    <property type="entry name" value="HisKA"/>
    <property type="match status" value="1"/>
</dbReference>
<dbReference type="GO" id="GO:0000155">
    <property type="term" value="F:phosphorelay sensor kinase activity"/>
    <property type="evidence" value="ECO:0007669"/>
    <property type="project" value="InterPro"/>
</dbReference>
<dbReference type="FunFam" id="1.10.287.130:FF:000010">
    <property type="entry name" value="Two-component sensor histidine kinase"/>
    <property type="match status" value="1"/>
</dbReference>
<dbReference type="CDD" id="cd06225">
    <property type="entry name" value="HAMP"/>
    <property type="match status" value="1"/>
</dbReference>
<evidence type="ECO:0000313" key="19">
    <source>
        <dbReference type="EMBL" id="CAB4892399.1"/>
    </source>
</evidence>
<dbReference type="PANTHER" id="PTHR45436">
    <property type="entry name" value="SENSOR HISTIDINE KINASE YKOH"/>
    <property type="match status" value="1"/>
</dbReference>
<evidence type="ECO:0000256" key="2">
    <source>
        <dbReference type="ARBA" id="ARBA00004651"/>
    </source>
</evidence>
<feature type="transmembrane region" description="Helical" evidence="16">
    <location>
        <begin position="208"/>
        <end position="228"/>
    </location>
</feature>
<gene>
    <name evidence="19" type="ORF">UFOPK3516_00480</name>
</gene>
<sequence>MAPLWARIRSYDYRNLPRALWHSWRQSLQLRTVVISVVLSGLAIVIAGTYLLFSVSNDLFDSHVKQSLSAASRAEIVAQQIFDSADVTDRAEVQSVVSQATAAIRDASSSSWVAFYRVVGQQDSPLAPQNFTSPELSGPVISPALRESVQQGLGRQYWQSASVATSESQQPAVVVGSLVTIPGVGDYELYIGFDLSQAATTLDFTQRVLWISGLGLLILIGAIAWFVARLVVVPIRAAAQTSQHFAAGEFDERIPVQGEDVLATLAKSFNDMADSLQAQLRELSAISDVRERFVSDVSHELRTPLATMRLASDVVFENRKALAAPSRRSVELLHNQIGRFEELLTDLLEISRYDANTAIPQREPTNLVSLTEDVVTSMSSLAEGRGSRIEMHTPGGHCEADVDPRRVRRIIVNLVGNAVEHGEARPIRVEIDSTATAVAIVVEDSGVGMGQDEVTHIFERFWRGDPSRQRSLGGTGLGLAIAWEDARVHDGAIDVWAEAGRGARFRLTLPRTPGVPAGESPLSLEPVKAGDDA</sequence>
<dbReference type="SUPFAM" id="SSF47384">
    <property type="entry name" value="Homodimeric domain of signal transducing histidine kinase"/>
    <property type="match status" value="1"/>
</dbReference>
<comment type="subcellular location">
    <subcellularLocation>
        <location evidence="2">Cell membrane</location>
        <topology evidence="2">Multi-pass membrane protein</topology>
    </subcellularLocation>
</comment>
<evidence type="ECO:0000256" key="9">
    <source>
        <dbReference type="ARBA" id="ARBA00022777"/>
    </source>
</evidence>
<dbReference type="CDD" id="cd00075">
    <property type="entry name" value="HATPase"/>
    <property type="match status" value="1"/>
</dbReference>
<comment type="catalytic activity">
    <reaction evidence="1">
        <text>ATP + protein L-histidine = ADP + protein N-phospho-L-histidine.</text>
        <dbReference type="EC" id="2.7.13.3"/>
    </reaction>
</comment>
<accession>A0A6J7FIY0</accession>
<keyword evidence="4" id="KW-1003">Cell membrane</keyword>
<organism evidence="19">
    <name type="scientific">freshwater metagenome</name>
    <dbReference type="NCBI Taxonomy" id="449393"/>
    <lineage>
        <taxon>unclassified sequences</taxon>
        <taxon>metagenomes</taxon>
        <taxon>ecological metagenomes</taxon>
    </lineage>
</organism>
<dbReference type="EMBL" id="CAFBMB010000023">
    <property type="protein sequence ID" value="CAB4892399.1"/>
    <property type="molecule type" value="Genomic_DNA"/>
</dbReference>
<name>A0A6J7FIY0_9ZZZZ</name>
<dbReference type="AlphaFoldDB" id="A0A6J7FIY0"/>
<dbReference type="InterPro" id="IPR005467">
    <property type="entry name" value="His_kinase_dom"/>
</dbReference>
<evidence type="ECO:0000256" key="8">
    <source>
        <dbReference type="ARBA" id="ARBA00022741"/>
    </source>
</evidence>
<keyword evidence="11 16" id="KW-1133">Transmembrane helix</keyword>
<proteinExistence type="predicted"/>
<evidence type="ECO:0000256" key="7">
    <source>
        <dbReference type="ARBA" id="ARBA00022692"/>
    </source>
</evidence>
<dbReference type="InterPro" id="IPR050428">
    <property type="entry name" value="TCS_sensor_his_kinase"/>
</dbReference>
<dbReference type="PANTHER" id="PTHR45436:SF5">
    <property type="entry name" value="SENSOR HISTIDINE KINASE TRCS"/>
    <property type="match status" value="1"/>
</dbReference>
<evidence type="ECO:0000256" key="12">
    <source>
        <dbReference type="ARBA" id="ARBA00023012"/>
    </source>
</evidence>
<dbReference type="Gene3D" id="1.10.287.130">
    <property type="match status" value="1"/>
</dbReference>
<dbReference type="NCBIfam" id="NF040691">
    <property type="entry name" value="MtrAB_MtrB"/>
    <property type="match status" value="1"/>
</dbReference>
<feature type="domain" description="Histidine kinase" evidence="17">
    <location>
        <begin position="296"/>
        <end position="513"/>
    </location>
</feature>
<evidence type="ECO:0000256" key="6">
    <source>
        <dbReference type="ARBA" id="ARBA00022679"/>
    </source>
</evidence>
<keyword evidence="13 16" id="KW-0472">Membrane</keyword>
<evidence type="ECO:0000256" key="11">
    <source>
        <dbReference type="ARBA" id="ARBA00022989"/>
    </source>
</evidence>
<protein>
    <recommendedName>
        <fullName evidence="14">Sensor histidine kinase MtrB</fullName>
        <ecNumber evidence="3">2.7.13.3</ecNumber>
    </recommendedName>
</protein>
<dbReference type="EC" id="2.7.13.3" evidence="3"/>
<dbReference type="Gene3D" id="3.30.565.10">
    <property type="entry name" value="Histidine kinase-like ATPase, C-terminal domain"/>
    <property type="match status" value="1"/>
</dbReference>
<dbReference type="InterPro" id="IPR036890">
    <property type="entry name" value="HATPase_C_sf"/>
</dbReference>
<reference evidence="19" key="1">
    <citation type="submission" date="2020-05" db="EMBL/GenBank/DDBJ databases">
        <authorList>
            <person name="Chiriac C."/>
            <person name="Salcher M."/>
            <person name="Ghai R."/>
            <person name="Kavagutti S V."/>
        </authorList>
    </citation>
    <scope>NUCLEOTIDE SEQUENCE</scope>
</reference>
<dbReference type="Pfam" id="PF00512">
    <property type="entry name" value="HisKA"/>
    <property type="match status" value="1"/>
</dbReference>
<dbReference type="InterPro" id="IPR036097">
    <property type="entry name" value="HisK_dim/P_sf"/>
</dbReference>
<dbReference type="FunFam" id="3.30.565.10:FF:000013">
    <property type="entry name" value="Two-component sensor histidine kinase"/>
    <property type="match status" value="1"/>
</dbReference>
<evidence type="ECO:0000259" key="18">
    <source>
        <dbReference type="PROSITE" id="PS50885"/>
    </source>
</evidence>
<dbReference type="SUPFAM" id="SSF55874">
    <property type="entry name" value="ATPase domain of HSP90 chaperone/DNA topoisomerase II/histidine kinase"/>
    <property type="match status" value="1"/>
</dbReference>
<evidence type="ECO:0000259" key="17">
    <source>
        <dbReference type="PROSITE" id="PS50109"/>
    </source>
</evidence>
<dbReference type="Pfam" id="PF02518">
    <property type="entry name" value="HATPase_c"/>
    <property type="match status" value="1"/>
</dbReference>
<dbReference type="InterPro" id="IPR003594">
    <property type="entry name" value="HATPase_dom"/>
</dbReference>
<evidence type="ECO:0000256" key="13">
    <source>
        <dbReference type="ARBA" id="ARBA00023136"/>
    </source>
</evidence>
<feature type="domain" description="HAMP" evidence="18">
    <location>
        <begin position="229"/>
        <end position="281"/>
    </location>
</feature>
<dbReference type="GO" id="GO:0005886">
    <property type="term" value="C:plasma membrane"/>
    <property type="evidence" value="ECO:0007669"/>
    <property type="project" value="UniProtKB-SubCell"/>
</dbReference>
<dbReference type="InterPro" id="IPR003660">
    <property type="entry name" value="HAMP_dom"/>
</dbReference>
<dbReference type="InterPro" id="IPR003661">
    <property type="entry name" value="HisK_dim/P_dom"/>
</dbReference>
<keyword evidence="7 16" id="KW-0812">Transmembrane</keyword>
<dbReference type="Pfam" id="PF00672">
    <property type="entry name" value="HAMP"/>
    <property type="match status" value="1"/>
</dbReference>
<dbReference type="PROSITE" id="PS50109">
    <property type="entry name" value="HIS_KIN"/>
    <property type="match status" value="1"/>
</dbReference>
<feature type="region of interest" description="Disordered" evidence="15">
    <location>
        <begin position="511"/>
        <end position="533"/>
    </location>
</feature>
<keyword evidence="6" id="KW-0808">Transferase</keyword>
<dbReference type="Gene3D" id="6.10.340.10">
    <property type="match status" value="1"/>
</dbReference>
<dbReference type="SMART" id="SM00388">
    <property type="entry name" value="HisKA"/>
    <property type="match status" value="1"/>
</dbReference>
<dbReference type="GO" id="GO:0005524">
    <property type="term" value="F:ATP binding"/>
    <property type="evidence" value="ECO:0007669"/>
    <property type="project" value="UniProtKB-KW"/>
</dbReference>
<evidence type="ECO:0000256" key="3">
    <source>
        <dbReference type="ARBA" id="ARBA00012438"/>
    </source>
</evidence>
<dbReference type="PROSITE" id="PS50885">
    <property type="entry name" value="HAMP"/>
    <property type="match status" value="1"/>
</dbReference>
<keyword evidence="8" id="KW-0547">Nucleotide-binding</keyword>
<keyword evidence="12" id="KW-0902">Two-component regulatory system</keyword>
<keyword evidence="10" id="KW-0067">ATP-binding</keyword>
<dbReference type="InterPro" id="IPR004358">
    <property type="entry name" value="Sig_transdc_His_kin-like_C"/>
</dbReference>
<evidence type="ECO:0000256" key="16">
    <source>
        <dbReference type="SAM" id="Phobius"/>
    </source>
</evidence>
<dbReference type="SMART" id="SM00304">
    <property type="entry name" value="HAMP"/>
    <property type="match status" value="1"/>
</dbReference>
<keyword evidence="5" id="KW-0597">Phosphoprotein</keyword>
<evidence type="ECO:0000256" key="15">
    <source>
        <dbReference type="SAM" id="MobiDB-lite"/>
    </source>
</evidence>